<dbReference type="EnsemblMetazoa" id="PPA24225.1">
    <property type="protein sequence ID" value="PPA24225.1"/>
    <property type="gene ID" value="WBGene00113779"/>
</dbReference>
<proteinExistence type="predicted"/>
<accession>A0A8R1UJ29</accession>
<sequence length="122" mass="14358">MAVKRVRAMMWKEKLPSDGNGRRFLNEVNTYRGGNGNLDALQRSIQNMDMSLYMTFDEYSSDLREKKDALEKDHESHLDHKGKIPDKPTIKKEIQWIKKQFSFAKDMYETERKKLSIGDESL</sequence>
<organism evidence="1 2">
    <name type="scientific">Pristionchus pacificus</name>
    <name type="common">Parasitic nematode worm</name>
    <dbReference type="NCBI Taxonomy" id="54126"/>
    <lineage>
        <taxon>Eukaryota</taxon>
        <taxon>Metazoa</taxon>
        <taxon>Ecdysozoa</taxon>
        <taxon>Nematoda</taxon>
        <taxon>Chromadorea</taxon>
        <taxon>Rhabditida</taxon>
        <taxon>Rhabditina</taxon>
        <taxon>Diplogasteromorpha</taxon>
        <taxon>Diplogasteroidea</taxon>
        <taxon>Neodiplogasteridae</taxon>
        <taxon>Pristionchus</taxon>
    </lineage>
</organism>
<gene>
    <name evidence="1" type="primary">WBGene00113779</name>
</gene>
<reference evidence="2" key="1">
    <citation type="journal article" date="2008" name="Nat. Genet.">
        <title>The Pristionchus pacificus genome provides a unique perspective on nematode lifestyle and parasitism.</title>
        <authorList>
            <person name="Dieterich C."/>
            <person name="Clifton S.W."/>
            <person name="Schuster L.N."/>
            <person name="Chinwalla A."/>
            <person name="Delehaunty K."/>
            <person name="Dinkelacker I."/>
            <person name="Fulton L."/>
            <person name="Fulton R."/>
            <person name="Godfrey J."/>
            <person name="Minx P."/>
            <person name="Mitreva M."/>
            <person name="Roeseler W."/>
            <person name="Tian H."/>
            <person name="Witte H."/>
            <person name="Yang S.P."/>
            <person name="Wilson R.K."/>
            <person name="Sommer R.J."/>
        </authorList>
    </citation>
    <scope>NUCLEOTIDE SEQUENCE [LARGE SCALE GENOMIC DNA]</scope>
    <source>
        <strain evidence="2">PS312</strain>
    </source>
</reference>
<dbReference type="Proteomes" id="UP000005239">
    <property type="component" value="Unassembled WGS sequence"/>
</dbReference>
<evidence type="ECO:0000313" key="2">
    <source>
        <dbReference type="Proteomes" id="UP000005239"/>
    </source>
</evidence>
<keyword evidence="2" id="KW-1185">Reference proteome</keyword>
<dbReference type="AlphaFoldDB" id="A0A2A6C1Z5"/>
<name>A0A2A6C1Z5_PRIPA</name>
<protein>
    <submittedName>
        <fullName evidence="1">Uncharacterized protein</fullName>
    </submittedName>
</protein>
<evidence type="ECO:0000313" key="1">
    <source>
        <dbReference type="EnsemblMetazoa" id="PPA24225.1"/>
    </source>
</evidence>
<accession>A0A2A6C1Z5</accession>
<reference evidence="1" key="2">
    <citation type="submission" date="2022-06" db="UniProtKB">
        <authorList>
            <consortium name="EnsemblMetazoa"/>
        </authorList>
    </citation>
    <scope>IDENTIFICATION</scope>
    <source>
        <strain evidence="1">PS312</strain>
    </source>
</reference>